<dbReference type="Proteomes" id="UP000187406">
    <property type="component" value="Unassembled WGS sequence"/>
</dbReference>
<keyword evidence="6" id="KW-1185">Reference proteome</keyword>
<dbReference type="PROSITE" id="PS50158">
    <property type="entry name" value="ZF_CCHC"/>
    <property type="match status" value="1"/>
</dbReference>
<evidence type="ECO:0000256" key="1">
    <source>
        <dbReference type="PROSITE-ProRule" id="PRU00047"/>
    </source>
</evidence>
<reference evidence="6" key="1">
    <citation type="submission" date="2016-04" db="EMBL/GenBank/DDBJ databases">
        <title>Cephalotus genome sequencing.</title>
        <authorList>
            <person name="Fukushima K."/>
            <person name="Hasebe M."/>
            <person name="Fang X."/>
        </authorList>
    </citation>
    <scope>NUCLEOTIDE SEQUENCE [LARGE SCALE GENOMIC DNA]</scope>
    <source>
        <strain evidence="6">cv. St1</strain>
    </source>
</reference>
<dbReference type="OrthoDB" id="8017485at2759"/>
<dbReference type="GO" id="GO:0003676">
    <property type="term" value="F:nucleic acid binding"/>
    <property type="evidence" value="ECO:0007669"/>
    <property type="project" value="InterPro"/>
</dbReference>
<feature type="coiled-coil region" evidence="2">
    <location>
        <begin position="158"/>
        <end position="192"/>
    </location>
</feature>
<dbReference type="InterPro" id="IPR036875">
    <property type="entry name" value="Znf_CCHC_sf"/>
</dbReference>
<dbReference type="Gene3D" id="4.10.60.10">
    <property type="entry name" value="Zinc finger, CCHC-type"/>
    <property type="match status" value="1"/>
</dbReference>
<keyword evidence="1" id="KW-0479">Metal-binding</keyword>
<keyword evidence="1" id="KW-0863">Zinc-finger</keyword>
<dbReference type="InterPro" id="IPR001878">
    <property type="entry name" value="Znf_CCHC"/>
</dbReference>
<dbReference type="AlphaFoldDB" id="A0A1Q3BWQ3"/>
<evidence type="ECO:0000313" key="5">
    <source>
        <dbReference type="EMBL" id="GAV72223.1"/>
    </source>
</evidence>
<evidence type="ECO:0000313" key="6">
    <source>
        <dbReference type="Proteomes" id="UP000187406"/>
    </source>
</evidence>
<feature type="domain" description="Ras-associating" evidence="4">
    <location>
        <begin position="1"/>
        <end position="65"/>
    </location>
</feature>
<feature type="non-terminal residue" evidence="5">
    <location>
        <position position="1"/>
    </location>
</feature>
<sequence>HDYELFTVLENENISSMYARFNDIINALKGLEKVSTNHELVSKILRCLLKTWEPKVRFLLDKKNFSKKQLKKFQSKGDSSKSDKEEKEVICYECNKLGHIRPNCPKLKKRKDKKKAMIATWSDSDNSSSDKEENEEIANIAFMAMEDDNEVCSTSLSYNNLQNEYNELIDVLDNLNKEYQLLKKIAKDRAKENMDLKNHVL</sequence>
<evidence type="ECO:0000259" key="4">
    <source>
        <dbReference type="PROSITE" id="PS50200"/>
    </source>
</evidence>
<keyword evidence="2" id="KW-0175">Coiled coil</keyword>
<dbReference type="PROSITE" id="PS50200">
    <property type="entry name" value="RA"/>
    <property type="match status" value="1"/>
</dbReference>
<dbReference type="InParanoid" id="A0A1Q3BWQ3"/>
<dbReference type="SUPFAM" id="SSF57756">
    <property type="entry name" value="Retrovirus zinc finger-like domains"/>
    <property type="match status" value="1"/>
</dbReference>
<gene>
    <name evidence="5" type="ORF">CFOL_v3_15711</name>
</gene>
<dbReference type="GO" id="GO:0007165">
    <property type="term" value="P:signal transduction"/>
    <property type="evidence" value="ECO:0007669"/>
    <property type="project" value="InterPro"/>
</dbReference>
<organism evidence="5 6">
    <name type="scientific">Cephalotus follicularis</name>
    <name type="common">Albany pitcher plant</name>
    <dbReference type="NCBI Taxonomy" id="3775"/>
    <lineage>
        <taxon>Eukaryota</taxon>
        <taxon>Viridiplantae</taxon>
        <taxon>Streptophyta</taxon>
        <taxon>Embryophyta</taxon>
        <taxon>Tracheophyta</taxon>
        <taxon>Spermatophyta</taxon>
        <taxon>Magnoliopsida</taxon>
        <taxon>eudicotyledons</taxon>
        <taxon>Gunneridae</taxon>
        <taxon>Pentapetalae</taxon>
        <taxon>rosids</taxon>
        <taxon>fabids</taxon>
        <taxon>Oxalidales</taxon>
        <taxon>Cephalotaceae</taxon>
        <taxon>Cephalotus</taxon>
    </lineage>
</organism>
<proteinExistence type="predicted"/>
<dbReference type="SMART" id="SM00343">
    <property type="entry name" value="ZnF_C2HC"/>
    <property type="match status" value="1"/>
</dbReference>
<accession>A0A1Q3BWQ3</accession>
<dbReference type="EMBL" id="BDDD01000980">
    <property type="protein sequence ID" value="GAV72223.1"/>
    <property type="molecule type" value="Genomic_DNA"/>
</dbReference>
<protein>
    <submittedName>
        <fullName evidence="5">Zf-CCHC domain-containing protein/UBN2 domain-containing protein</fullName>
    </submittedName>
</protein>
<dbReference type="Pfam" id="PF00098">
    <property type="entry name" value="zf-CCHC"/>
    <property type="match status" value="1"/>
</dbReference>
<dbReference type="InterPro" id="IPR000159">
    <property type="entry name" value="RA_dom"/>
</dbReference>
<keyword evidence="1" id="KW-0862">Zinc</keyword>
<evidence type="ECO:0000256" key="2">
    <source>
        <dbReference type="SAM" id="Coils"/>
    </source>
</evidence>
<evidence type="ECO:0000259" key="3">
    <source>
        <dbReference type="PROSITE" id="PS50158"/>
    </source>
</evidence>
<feature type="non-terminal residue" evidence="5">
    <location>
        <position position="201"/>
    </location>
</feature>
<comment type="caution">
    <text evidence="5">The sequence shown here is derived from an EMBL/GenBank/DDBJ whole genome shotgun (WGS) entry which is preliminary data.</text>
</comment>
<name>A0A1Q3BWQ3_CEPFO</name>
<feature type="domain" description="CCHC-type" evidence="3">
    <location>
        <begin position="91"/>
        <end position="106"/>
    </location>
</feature>
<dbReference type="GO" id="GO:0008270">
    <property type="term" value="F:zinc ion binding"/>
    <property type="evidence" value="ECO:0007669"/>
    <property type="project" value="UniProtKB-KW"/>
</dbReference>